<evidence type="ECO:0000313" key="5">
    <source>
        <dbReference type="EMBL" id="KAI1729561.1"/>
    </source>
</evidence>
<evidence type="ECO:0000259" key="4">
    <source>
        <dbReference type="PROSITE" id="PS50240"/>
    </source>
</evidence>
<organism evidence="5 6">
    <name type="scientific">Ditylenchus destructor</name>
    <dbReference type="NCBI Taxonomy" id="166010"/>
    <lineage>
        <taxon>Eukaryota</taxon>
        <taxon>Metazoa</taxon>
        <taxon>Ecdysozoa</taxon>
        <taxon>Nematoda</taxon>
        <taxon>Chromadorea</taxon>
        <taxon>Rhabditida</taxon>
        <taxon>Tylenchina</taxon>
        <taxon>Tylenchomorpha</taxon>
        <taxon>Sphaerularioidea</taxon>
        <taxon>Anguinidae</taxon>
        <taxon>Anguininae</taxon>
        <taxon>Ditylenchus</taxon>
    </lineage>
</organism>
<dbReference type="FunFam" id="2.40.10.10:FF:000068">
    <property type="entry name" value="transmembrane protease serine 2"/>
    <property type="match status" value="1"/>
</dbReference>
<protein>
    <submittedName>
        <fullName evidence="5">Trypsin domain-containing protein</fullName>
    </submittedName>
</protein>
<name>A0AAD4RE12_9BILA</name>
<dbReference type="PANTHER" id="PTHR24256">
    <property type="entry name" value="TRYPTASE-RELATED"/>
    <property type="match status" value="1"/>
</dbReference>
<sequence length="275" mass="30870">MKMFASYLFFLTLVLTSLKFSNSASIPCGVSILDNSTNTDFHHRIHNGTEARPYQWPWLAYIDLKLPATLRRTVTSRCTGTIVSPHYILTAAHCLQGIKDTQKQKVIVGSVDITSSEAKSVGVKRIVFHKQWDLQTISNDIGLIELSDSLNYTDSIREVCLSRKIVAEDHLSAQVVSIGWGLTERGKEPNILQQGSAIIAEPALCRNEYQQYNVTQQGDSGGPVLFRSSESKSWFELGILSYGSKDSERWDVYARVSHYCDWIAENSNNEVQCQT</sequence>
<dbReference type="InterPro" id="IPR001254">
    <property type="entry name" value="Trypsin_dom"/>
</dbReference>
<evidence type="ECO:0000256" key="2">
    <source>
        <dbReference type="ARBA" id="ARBA00024195"/>
    </source>
</evidence>
<keyword evidence="1" id="KW-1015">Disulfide bond</keyword>
<comment type="caution">
    <text evidence="5">The sequence shown here is derived from an EMBL/GenBank/DDBJ whole genome shotgun (WGS) entry which is preliminary data.</text>
</comment>
<dbReference type="PRINTS" id="PR00722">
    <property type="entry name" value="CHYMOTRYPSIN"/>
</dbReference>
<evidence type="ECO:0000256" key="1">
    <source>
        <dbReference type="ARBA" id="ARBA00023157"/>
    </source>
</evidence>
<dbReference type="SUPFAM" id="SSF50494">
    <property type="entry name" value="Trypsin-like serine proteases"/>
    <property type="match status" value="1"/>
</dbReference>
<keyword evidence="3" id="KW-0732">Signal</keyword>
<dbReference type="InterPro" id="IPR051487">
    <property type="entry name" value="Ser/Thr_Proteases_Immune/Dev"/>
</dbReference>
<proteinExistence type="inferred from homology"/>
<dbReference type="GO" id="GO:0004252">
    <property type="term" value="F:serine-type endopeptidase activity"/>
    <property type="evidence" value="ECO:0007669"/>
    <property type="project" value="InterPro"/>
</dbReference>
<reference evidence="5" key="1">
    <citation type="submission" date="2022-01" db="EMBL/GenBank/DDBJ databases">
        <title>Genome Sequence Resource for Two Populations of Ditylenchus destructor, the Migratory Endoparasitic Phytonematode.</title>
        <authorList>
            <person name="Zhang H."/>
            <person name="Lin R."/>
            <person name="Xie B."/>
        </authorList>
    </citation>
    <scope>NUCLEOTIDE SEQUENCE</scope>
    <source>
        <strain evidence="5">BazhouSP</strain>
    </source>
</reference>
<dbReference type="PROSITE" id="PS50240">
    <property type="entry name" value="TRYPSIN_DOM"/>
    <property type="match status" value="1"/>
</dbReference>
<dbReference type="CDD" id="cd00190">
    <property type="entry name" value="Tryp_SPc"/>
    <property type="match status" value="1"/>
</dbReference>
<dbReference type="AlphaFoldDB" id="A0AAD4RE12"/>
<comment type="similarity">
    <text evidence="2">Belongs to the peptidase S1 family. CLIP subfamily.</text>
</comment>
<dbReference type="Gene3D" id="2.40.10.10">
    <property type="entry name" value="Trypsin-like serine proteases"/>
    <property type="match status" value="1"/>
</dbReference>
<accession>A0AAD4RE12</accession>
<dbReference type="InterPro" id="IPR018114">
    <property type="entry name" value="TRYPSIN_HIS"/>
</dbReference>
<feature type="domain" description="Peptidase S1" evidence="4">
    <location>
        <begin position="45"/>
        <end position="268"/>
    </location>
</feature>
<dbReference type="PROSITE" id="PS00134">
    <property type="entry name" value="TRYPSIN_HIS"/>
    <property type="match status" value="1"/>
</dbReference>
<dbReference type="Pfam" id="PF00089">
    <property type="entry name" value="Trypsin"/>
    <property type="match status" value="1"/>
</dbReference>
<feature type="signal peptide" evidence="3">
    <location>
        <begin position="1"/>
        <end position="23"/>
    </location>
</feature>
<dbReference type="Proteomes" id="UP001201812">
    <property type="component" value="Unassembled WGS sequence"/>
</dbReference>
<dbReference type="InterPro" id="IPR043504">
    <property type="entry name" value="Peptidase_S1_PA_chymotrypsin"/>
</dbReference>
<dbReference type="GO" id="GO:0006508">
    <property type="term" value="P:proteolysis"/>
    <property type="evidence" value="ECO:0007669"/>
    <property type="project" value="InterPro"/>
</dbReference>
<dbReference type="InterPro" id="IPR009003">
    <property type="entry name" value="Peptidase_S1_PA"/>
</dbReference>
<dbReference type="SMART" id="SM00020">
    <property type="entry name" value="Tryp_SPc"/>
    <property type="match status" value="1"/>
</dbReference>
<keyword evidence="6" id="KW-1185">Reference proteome</keyword>
<feature type="chain" id="PRO_5042150559" evidence="3">
    <location>
        <begin position="24"/>
        <end position="275"/>
    </location>
</feature>
<evidence type="ECO:0000313" key="6">
    <source>
        <dbReference type="Proteomes" id="UP001201812"/>
    </source>
</evidence>
<dbReference type="EMBL" id="JAKKPZ010000001">
    <property type="protein sequence ID" value="KAI1729561.1"/>
    <property type="molecule type" value="Genomic_DNA"/>
</dbReference>
<dbReference type="InterPro" id="IPR001314">
    <property type="entry name" value="Peptidase_S1A"/>
</dbReference>
<evidence type="ECO:0000256" key="3">
    <source>
        <dbReference type="SAM" id="SignalP"/>
    </source>
</evidence>
<gene>
    <name evidence="5" type="ORF">DdX_01809</name>
</gene>